<proteinExistence type="inferred from homology"/>
<reference evidence="3" key="1">
    <citation type="submission" date="2018-01" db="EMBL/GenBank/DDBJ databases">
        <authorList>
            <person name="Li J."/>
        </authorList>
    </citation>
    <scope>NUCLEOTIDE SEQUENCE [LARGE SCALE GENOMIC DNA]</scope>
    <source>
        <strain evidence="3">592</strain>
    </source>
</reference>
<dbReference type="KEGG" id="aez:C3E78_13710"/>
<dbReference type="InterPro" id="IPR051448">
    <property type="entry name" value="CdaR-like_regulators"/>
</dbReference>
<dbReference type="Pfam" id="PF17853">
    <property type="entry name" value="GGDEF_2"/>
    <property type="match status" value="1"/>
</dbReference>
<comment type="similarity">
    <text evidence="1">Belongs to the CdaR family.</text>
</comment>
<dbReference type="PANTHER" id="PTHR33744:SF1">
    <property type="entry name" value="DNA-BINDING TRANSCRIPTIONAL ACTIVATOR ADER"/>
    <property type="match status" value="1"/>
</dbReference>
<dbReference type="OrthoDB" id="3190266at2"/>
<evidence type="ECO:0000313" key="3">
    <source>
        <dbReference type="Proteomes" id="UP000244384"/>
    </source>
</evidence>
<dbReference type="EMBL" id="CP026952">
    <property type="protein sequence ID" value="AWB93172.1"/>
    <property type="molecule type" value="Genomic_DNA"/>
</dbReference>
<evidence type="ECO:0000313" key="2">
    <source>
        <dbReference type="EMBL" id="AWB93172.1"/>
    </source>
</evidence>
<keyword evidence="3" id="KW-1185">Reference proteome</keyword>
<sequence>MSVGVTVERLLDEDLFRNALVGGGSGIDNTVAWCVPFLAPETMSIDSGDEYSGAAVHLPLGQFSAGDVGEIVHRLAEHGAAMLVVSCVDERDQDDLLDAIQAADETGVPLLAVGSRVTFREASRLVATKVLAQDTHVLEYGIRVHRILGDVFARGGGLAALAQTMAQLSDTTVLIVGTNAELLTEASPPSSRAGLAPAAVDRIVELLATPARTNSMGVGHDVEVVTMEIDGSTIQAVLAPVRIAGAPYGLLILVEPGHPVPQHDLAQHRVMIEQGVSLTGSELLRMQSVREAEERARNDFVHTLLHGRFTDQLELVARAEHYRLPVDGRFAVFIVTTPAFNPQDAFAHRIGREAERAVQSVASDDLCTLTAIIGSMVVVVRQMRGRRGPDRDPGRVNEELMTFGTQLHRAMRQRLWDDVRVSYGRPFNGAMGVAMSYREARTADGLARRVNAAEVCSYADLRVFAAIEEAATSAAGQSFAAEMLTPLKRMDGQSGNLEELVLAYIEESGNLNATARRLHLHRNTMLYKLERASRALQMDVRTTEAQFMVWLAHHITALNDVVGALDEELSPPS</sequence>
<accession>A0A5F2EY80</accession>
<evidence type="ECO:0000256" key="1">
    <source>
        <dbReference type="ARBA" id="ARBA00006754"/>
    </source>
</evidence>
<gene>
    <name evidence="2" type="ORF">C3E78_13710</name>
</gene>
<dbReference type="InterPro" id="IPR042070">
    <property type="entry name" value="PucR_C-HTH_sf"/>
</dbReference>
<dbReference type="AlphaFoldDB" id="A0A2S0WPE5"/>
<accession>A0A2S0WPE5</accession>
<dbReference type="Pfam" id="PF13556">
    <property type="entry name" value="HTH_30"/>
    <property type="match status" value="1"/>
</dbReference>
<organism evidence="2 3">
    <name type="scientific">Aeromicrobium chenweiae</name>
    <dbReference type="NCBI Taxonomy" id="2079793"/>
    <lineage>
        <taxon>Bacteria</taxon>
        <taxon>Bacillati</taxon>
        <taxon>Actinomycetota</taxon>
        <taxon>Actinomycetes</taxon>
        <taxon>Propionibacteriales</taxon>
        <taxon>Nocardioidaceae</taxon>
        <taxon>Aeromicrobium</taxon>
    </lineage>
</organism>
<dbReference type="RefSeq" id="WP_108579283.1">
    <property type="nucleotide sequence ID" value="NZ_CP026952.1"/>
</dbReference>
<dbReference type="InterPro" id="IPR025736">
    <property type="entry name" value="PucR_C-HTH_dom"/>
</dbReference>
<name>A0A2S0WPE5_9ACTN</name>
<dbReference type="InterPro" id="IPR041522">
    <property type="entry name" value="CdaR_GGDEF"/>
</dbReference>
<dbReference type="Gene3D" id="1.10.10.2840">
    <property type="entry name" value="PucR C-terminal helix-turn-helix domain"/>
    <property type="match status" value="1"/>
</dbReference>
<dbReference type="Proteomes" id="UP000244384">
    <property type="component" value="Chromosome"/>
</dbReference>
<protein>
    <submittedName>
        <fullName evidence="2">Uncharacterized protein</fullName>
    </submittedName>
</protein>
<dbReference type="PANTHER" id="PTHR33744">
    <property type="entry name" value="CARBOHYDRATE DIACID REGULATOR"/>
    <property type="match status" value="1"/>
</dbReference>